<evidence type="ECO:0000313" key="2">
    <source>
        <dbReference type="Proteomes" id="UP001172386"/>
    </source>
</evidence>
<organism evidence="1 2">
    <name type="scientific">Neophaeococcomyces mojaviensis</name>
    <dbReference type="NCBI Taxonomy" id="3383035"/>
    <lineage>
        <taxon>Eukaryota</taxon>
        <taxon>Fungi</taxon>
        <taxon>Dikarya</taxon>
        <taxon>Ascomycota</taxon>
        <taxon>Pezizomycotina</taxon>
        <taxon>Eurotiomycetes</taxon>
        <taxon>Chaetothyriomycetidae</taxon>
        <taxon>Chaetothyriales</taxon>
        <taxon>Chaetothyriales incertae sedis</taxon>
        <taxon>Neophaeococcomyces</taxon>
    </lineage>
</organism>
<proteinExistence type="predicted"/>
<name>A0ACC3A1E6_9EURO</name>
<accession>A0ACC3A1E6</accession>
<comment type="caution">
    <text evidence="1">The sequence shown here is derived from an EMBL/GenBank/DDBJ whole genome shotgun (WGS) entry which is preliminary data.</text>
</comment>
<sequence length="871" mass="93399">MAASVMLVPKIPILIHEDVNYEILRCTCTLHEMHVDFFYRDTVKEAAVQWNKHPEFAIITSDWPCAKGGEHTPYIVSLFAADVSRQKVILRARQASLSEITDRMVVDMGKHVLAELDHKELKRRMAEGAKAAVAASSYYQSIVQTATTQATTPTTTSPTGTSNDFPAFSFSSTQASPTGSSYGPKDISFSYINTVLIPPANEIANDVARLLIGQNLNYFKLTSLTCTTAGSIDFKAGGFTLPSSDASILTKIDAFVDFLDDGYLEFDANNIAANILFELDFQPGFTANIYTAYLPRPKLGSIGIAGVIAFTPVLDHTFPITVTLNSPVTIKAGFTVSPFPSGKILLNVSHPLSSYATGFDTKVKFLPFDVNAPNLSFNISVAYRPMLSINVGLVTGSSADALASISGGVGVYVDLPKLTAEVTQVHNVNDKCQPDSSKQNSEYIQVQPSINFDTGAFFSLSGHVGTKNVPSVPNGPKKQMNSTTHALGEQCLRWDAGKSSLILVSDTTDSLSNVLTLSTGAKAGVGIGAGVGLILILVAGYFLVTCLKGSYGKEADHNSKAGHGGLRGFLRKKTSESYMYKQGPQMSTRDIGAFASPQSTHIPTVNERLLYPGSHGEEQHWGNSQYNTQYPYGSAQQPVSQQQYQPPQHNTQYQYNNQHANDPYQMDAYQAQYASDPRYTTASPAPLSQDVRPPEPNYVGAGSTTTISPSITPIHRKPTAAQTRTQSDRNIPTGGPGGPGRAGLSQNPPSPTPLAQPHPPLSHYKSYPPFAPSGVASPYPNDQISFAGGGWAGARPGPENTSGTIYTQPPAGTTVGQGMDVQRSYHDSVTQPQLQPDGMWGTDGRGGGQGVTGQTYQGSGLVRFKKVRLGQ</sequence>
<evidence type="ECO:0000313" key="1">
    <source>
        <dbReference type="EMBL" id="KAJ9653872.1"/>
    </source>
</evidence>
<reference evidence="1" key="1">
    <citation type="submission" date="2022-10" db="EMBL/GenBank/DDBJ databases">
        <title>Culturing micro-colonial fungi from biological soil crusts in the Mojave desert and describing Neophaeococcomyces mojavensis, and introducing the new genera and species Taxawa tesnikishii.</title>
        <authorList>
            <person name="Kurbessoian T."/>
            <person name="Stajich J.E."/>
        </authorList>
    </citation>
    <scope>NUCLEOTIDE SEQUENCE</scope>
    <source>
        <strain evidence="1">JES_112</strain>
    </source>
</reference>
<dbReference type="EMBL" id="JAPDRQ010000138">
    <property type="protein sequence ID" value="KAJ9653872.1"/>
    <property type="molecule type" value="Genomic_DNA"/>
</dbReference>
<gene>
    <name evidence="1" type="ORF">H2198_006981</name>
</gene>
<keyword evidence="2" id="KW-1185">Reference proteome</keyword>
<dbReference type="Proteomes" id="UP001172386">
    <property type="component" value="Unassembled WGS sequence"/>
</dbReference>
<protein>
    <submittedName>
        <fullName evidence="1">Uncharacterized protein</fullName>
    </submittedName>
</protein>